<evidence type="ECO:0000313" key="2">
    <source>
        <dbReference type="EMBL" id="GAA5064229.1"/>
    </source>
</evidence>
<evidence type="ECO:0000259" key="1">
    <source>
        <dbReference type="PROSITE" id="PS50943"/>
    </source>
</evidence>
<evidence type="ECO:0000313" key="3">
    <source>
        <dbReference type="Proteomes" id="UP001500603"/>
    </source>
</evidence>
<dbReference type="Gene3D" id="1.10.260.40">
    <property type="entry name" value="lambda repressor-like DNA-binding domains"/>
    <property type="match status" value="1"/>
</dbReference>
<dbReference type="InterPro" id="IPR010982">
    <property type="entry name" value="Lambda_DNA-bd_dom_sf"/>
</dbReference>
<protein>
    <recommendedName>
        <fullName evidence="1">HTH cro/C1-type domain-containing protein</fullName>
    </recommendedName>
</protein>
<dbReference type="EMBL" id="BAABJM010000006">
    <property type="protein sequence ID" value="GAA5064229.1"/>
    <property type="molecule type" value="Genomic_DNA"/>
</dbReference>
<dbReference type="CDD" id="cd00093">
    <property type="entry name" value="HTH_XRE"/>
    <property type="match status" value="1"/>
</dbReference>
<dbReference type="RefSeq" id="WP_345498341.1">
    <property type="nucleotide sequence ID" value="NZ_BAABJM010000006.1"/>
</dbReference>
<keyword evidence="3" id="KW-1185">Reference proteome</keyword>
<dbReference type="PROSITE" id="PS50943">
    <property type="entry name" value="HTH_CROC1"/>
    <property type="match status" value="1"/>
</dbReference>
<accession>A0ABP9KUF5</accession>
<feature type="domain" description="HTH cro/C1-type" evidence="1">
    <location>
        <begin position="20"/>
        <end position="73"/>
    </location>
</feature>
<organism evidence="2 3">
    <name type="scientific">Nocardia callitridis</name>
    <dbReference type="NCBI Taxonomy" id="648753"/>
    <lineage>
        <taxon>Bacteria</taxon>
        <taxon>Bacillati</taxon>
        <taxon>Actinomycetota</taxon>
        <taxon>Actinomycetes</taxon>
        <taxon>Mycobacteriales</taxon>
        <taxon>Nocardiaceae</taxon>
        <taxon>Nocardia</taxon>
    </lineage>
</organism>
<sequence>MKRRASARTVRAAREIGAYLNAWRKLLGLTAEEVAERAGVARSTYRRLETGELGVSMETYLNVLRVLGQLDQVVTAIDPYETDLGRARADQRLPERVRR</sequence>
<dbReference type="SUPFAM" id="SSF47413">
    <property type="entry name" value="lambda repressor-like DNA-binding domains"/>
    <property type="match status" value="1"/>
</dbReference>
<gene>
    <name evidence="2" type="ORF">GCM10023318_49940</name>
</gene>
<name>A0ABP9KUF5_9NOCA</name>
<proteinExistence type="predicted"/>
<comment type="caution">
    <text evidence="2">The sequence shown here is derived from an EMBL/GenBank/DDBJ whole genome shotgun (WGS) entry which is preliminary data.</text>
</comment>
<dbReference type="SMART" id="SM00530">
    <property type="entry name" value="HTH_XRE"/>
    <property type="match status" value="1"/>
</dbReference>
<dbReference type="Proteomes" id="UP001500603">
    <property type="component" value="Unassembled WGS sequence"/>
</dbReference>
<dbReference type="Pfam" id="PF13560">
    <property type="entry name" value="HTH_31"/>
    <property type="match status" value="1"/>
</dbReference>
<dbReference type="InterPro" id="IPR001387">
    <property type="entry name" value="Cro/C1-type_HTH"/>
</dbReference>
<reference evidence="3" key="1">
    <citation type="journal article" date="2019" name="Int. J. Syst. Evol. Microbiol.">
        <title>The Global Catalogue of Microorganisms (GCM) 10K type strain sequencing project: providing services to taxonomists for standard genome sequencing and annotation.</title>
        <authorList>
            <consortium name="The Broad Institute Genomics Platform"/>
            <consortium name="The Broad Institute Genome Sequencing Center for Infectious Disease"/>
            <person name="Wu L."/>
            <person name="Ma J."/>
        </authorList>
    </citation>
    <scope>NUCLEOTIDE SEQUENCE [LARGE SCALE GENOMIC DNA]</scope>
    <source>
        <strain evidence="3">JCM 18298</strain>
    </source>
</reference>